<dbReference type="EMBL" id="AANZ01000020">
    <property type="protein sequence ID" value="EAQ78506.1"/>
    <property type="molecule type" value="Genomic_DNA"/>
</dbReference>
<dbReference type="SUPFAM" id="SSF50939">
    <property type="entry name" value="Sialidases"/>
    <property type="match status" value="1"/>
</dbReference>
<dbReference type="InterPro" id="IPR036278">
    <property type="entry name" value="Sialidase_sf"/>
</dbReference>
<reference evidence="2 3" key="1">
    <citation type="submission" date="2006-02" db="EMBL/GenBank/DDBJ databases">
        <authorList>
            <person name="Amann R."/>
            <person name="Ferriera S."/>
            <person name="Johnson J."/>
            <person name="Kravitz S."/>
            <person name="Halpern A."/>
            <person name="Remington K."/>
            <person name="Beeson K."/>
            <person name="Tran B."/>
            <person name="Rogers Y.-H."/>
            <person name="Friedman R."/>
            <person name="Venter J.C."/>
        </authorList>
    </citation>
    <scope>NUCLEOTIDE SEQUENCE [LARGE SCALE GENOMIC DNA]</scope>
    <source>
        <strain evidence="2 3">DSM 3645</strain>
    </source>
</reference>
<dbReference type="HOGENOM" id="CLU_040396_0_0_0"/>
<dbReference type="CDD" id="cd15482">
    <property type="entry name" value="Sialidase_non-viral"/>
    <property type="match status" value="1"/>
</dbReference>
<dbReference type="PANTHER" id="PTHR43752">
    <property type="entry name" value="BNR/ASP-BOX REPEAT FAMILY PROTEIN"/>
    <property type="match status" value="1"/>
</dbReference>
<sequence length="515" mass="56582">MALAEESESSAAAIAPTANFAPGSEYDDSARMFQGISGLERSPGGRLWATWYGGGVTEDRHNYILLVSSDDEGKTWSENKVVIDPDKEGPVRAFDPCPWVDPSGKLWLFWCQATRGGGGDPHTFAMTTENPDDAQPKWSAPQLVHNGVMMCKPTALANGDWLLPTAIWGRDHSCRVVASTDQGKTWSLRGTANVPAAKDRNCDEPMIVQRKNGELWQLVRTSYGIGESHSTDGGKTWTAVTPWNIRHTASRFFIRRLQSGNLLLVKHGPLHEKTGRSHLTAYLSKDDGQSWEGGLLLDERSGVSYPDGAESQDGVVYLTYDYDRQGQKYIYMTTFTEADVLAKKPVSDHVRQRLVINQATGLNTRKAAKAKPVKIEFASNDDGAPLSTASAAEIQPQIGEIQPLELGVQLFTDRNYKLHDLPKTLSGKRFVQSSIEKSSVKCTAAGVVLVVTPSEGRNQDSLSDDLLKQGFTKVKLSEFLLFSETNAPGNVCTTYQKNLKEGETLELGKWGVILF</sequence>
<dbReference type="PANTHER" id="PTHR43752:SF2">
    <property type="entry name" value="BNR_ASP-BOX REPEAT FAMILY PROTEIN"/>
    <property type="match status" value="1"/>
</dbReference>
<name>A3ZY44_9BACT</name>
<accession>A3ZY44</accession>
<dbReference type="STRING" id="314230.DSM3645_26524"/>
<proteinExistence type="predicted"/>
<organism evidence="2 3">
    <name type="scientific">Blastopirellula marina DSM 3645</name>
    <dbReference type="NCBI Taxonomy" id="314230"/>
    <lineage>
        <taxon>Bacteria</taxon>
        <taxon>Pseudomonadati</taxon>
        <taxon>Planctomycetota</taxon>
        <taxon>Planctomycetia</taxon>
        <taxon>Pirellulales</taxon>
        <taxon>Pirellulaceae</taxon>
        <taxon>Blastopirellula</taxon>
    </lineage>
</organism>
<protein>
    <recommendedName>
        <fullName evidence="1">Sialidase domain-containing protein</fullName>
    </recommendedName>
</protein>
<feature type="domain" description="Sialidase" evidence="1">
    <location>
        <begin position="45"/>
        <end position="317"/>
    </location>
</feature>
<dbReference type="Pfam" id="PF13088">
    <property type="entry name" value="BNR_2"/>
    <property type="match status" value="1"/>
</dbReference>
<dbReference type="InterPro" id="IPR011040">
    <property type="entry name" value="Sialidase"/>
</dbReference>
<gene>
    <name evidence="2" type="ORF">DSM3645_26524</name>
</gene>
<comment type="caution">
    <text evidence="2">The sequence shown here is derived from an EMBL/GenBank/DDBJ whole genome shotgun (WGS) entry which is preliminary data.</text>
</comment>
<dbReference type="eggNOG" id="COG4409">
    <property type="taxonomic scope" value="Bacteria"/>
</dbReference>
<evidence type="ECO:0000259" key="1">
    <source>
        <dbReference type="Pfam" id="PF13088"/>
    </source>
</evidence>
<evidence type="ECO:0000313" key="3">
    <source>
        <dbReference type="Proteomes" id="UP000004358"/>
    </source>
</evidence>
<dbReference type="AlphaFoldDB" id="A3ZY44"/>
<dbReference type="Proteomes" id="UP000004358">
    <property type="component" value="Unassembled WGS sequence"/>
</dbReference>
<evidence type="ECO:0000313" key="2">
    <source>
        <dbReference type="EMBL" id="EAQ78506.1"/>
    </source>
</evidence>
<dbReference type="Gene3D" id="2.120.10.10">
    <property type="match status" value="1"/>
</dbReference>